<accession>A0A9D9J2M8</accession>
<dbReference type="Pfam" id="PF14900">
    <property type="entry name" value="DUF4493"/>
    <property type="match status" value="1"/>
</dbReference>
<dbReference type="Proteomes" id="UP000823750">
    <property type="component" value="Unassembled WGS sequence"/>
</dbReference>
<sequence length="431" mass="45742">MKKIFITIMAAAALFAGCSKTVTDSRNAETGVLKFSVSPDVDYGYNERGEGVLGGKTSARQAMTKAADSEAILASMVVTISNKDGIGEPRQWAYAEMPSILELTEGEYEITAASSGDVKIAAWDQPVFGGSEEFTILSGRTSTVELICGITNVKVTMNCTEEFRKEFPEYSITVSSSAATEDDGFLTWTPAEVEAAKEGFFAVSDLTVTVQAYRWSEPTGQKDPVSAILKIKDVEAKDHITVNIDAQATGSAGLGDSSGAGASFITIDDGTNDRDESIWIGGLEEIPVPGEDGGDEPEPEVPAAPSLVWEANPDFSPMEIKDGMDVNLVVNVPGKIATFVVGVQSSVLEPVVGTNMDLIYDETFIENFGSLLPTGDKLLGQTSVDFSLSSLVPLIGGLGAEPGSEHIFTLKVTDEYGQPLVEPLTFVMPAE</sequence>
<gene>
    <name evidence="1" type="ORF">IAB78_00175</name>
</gene>
<dbReference type="PROSITE" id="PS51257">
    <property type="entry name" value="PROKAR_LIPOPROTEIN"/>
    <property type="match status" value="1"/>
</dbReference>
<name>A0A9D9J2M8_9BACT</name>
<reference evidence="1" key="2">
    <citation type="journal article" date="2021" name="PeerJ">
        <title>Extensive microbial diversity within the chicken gut microbiome revealed by metagenomics and culture.</title>
        <authorList>
            <person name="Gilroy R."/>
            <person name="Ravi A."/>
            <person name="Getino M."/>
            <person name="Pursley I."/>
            <person name="Horton D.L."/>
            <person name="Alikhan N.F."/>
            <person name="Baker D."/>
            <person name="Gharbi K."/>
            <person name="Hall N."/>
            <person name="Watson M."/>
            <person name="Adriaenssens E.M."/>
            <person name="Foster-Nyarko E."/>
            <person name="Jarju S."/>
            <person name="Secka A."/>
            <person name="Antonio M."/>
            <person name="Oren A."/>
            <person name="Chaudhuri R.R."/>
            <person name="La Ragione R."/>
            <person name="Hildebrand F."/>
            <person name="Pallen M.J."/>
        </authorList>
    </citation>
    <scope>NUCLEOTIDE SEQUENCE</scope>
    <source>
        <strain evidence="1">B2-16538</strain>
    </source>
</reference>
<evidence type="ECO:0000313" key="1">
    <source>
        <dbReference type="EMBL" id="MBO8484827.1"/>
    </source>
</evidence>
<reference evidence="1" key="1">
    <citation type="submission" date="2020-10" db="EMBL/GenBank/DDBJ databases">
        <authorList>
            <person name="Gilroy R."/>
        </authorList>
    </citation>
    <scope>NUCLEOTIDE SEQUENCE</scope>
    <source>
        <strain evidence="1">B2-16538</strain>
    </source>
</reference>
<protein>
    <submittedName>
        <fullName evidence="1">DUF4493 domain-containing protein</fullName>
    </submittedName>
</protein>
<evidence type="ECO:0000313" key="2">
    <source>
        <dbReference type="Proteomes" id="UP000823750"/>
    </source>
</evidence>
<comment type="caution">
    <text evidence="1">The sequence shown here is derived from an EMBL/GenBank/DDBJ whole genome shotgun (WGS) entry which is preliminary data.</text>
</comment>
<organism evidence="1 2">
    <name type="scientific">Candidatus Cryptobacteroides excrementavium</name>
    <dbReference type="NCBI Taxonomy" id="2840759"/>
    <lineage>
        <taxon>Bacteria</taxon>
        <taxon>Pseudomonadati</taxon>
        <taxon>Bacteroidota</taxon>
        <taxon>Bacteroidia</taxon>
        <taxon>Bacteroidales</taxon>
        <taxon>Candidatus Cryptobacteroides</taxon>
    </lineage>
</organism>
<dbReference type="InterPro" id="IPR027840">
    <property type="entry name" value="DUF4493"/>
</dbReference>
<dbReference type="EMBL" id="JADILX010000003">
    <property type="protein sequence ID" value="MBO8484827.1"/>
    <property type="molecule type" value="Genomic_DNA"/>
</dbReference>
<dbReference type="AlphaFoldDB" id="A0A9D9J2M8"/>
<proteinExistence type="predicted"/>